<keyword evidence="9" id="KW-1185">Reference proteome</keyword>
<evidence type="ECO:0000313" key="9">
    <source>
        <dbReference type="Proteomes" id="UP000649617"/>
    </source>
</evidence>
<accession>A0A812VJP0</accession>
<gene>
    <name evidence="8" type="primary">Cacna1g</name>
    <name evidence="8" type="ORF">SPIL2461_LOCUS16781</name>
</gene>
<evidence type="ECO:0000313" key="8">
    <source>
        <dbReference type="EMBL" id="CAE7636387.1"/>
    </source>
</evidence>
<keyword evidence="2 6" id="KW-0812">Transmembrane</keyword>
<dbReference type="OrthoDB" id="440808at2759"/>
<dbReference type="Pfam" id="PF00520">
    <property type="entry name" value="Ion_trans"/>
    <property type="match status" value="1"/>
</dbReference>
<evidence type="ECO:0000256" key="6">
    <source>
        <dbReference type="SAM" id="Phobius"/>
    </source>
</evidence>
<reference evidence="8" key="1">
    <citation type="submission" date="2021-02" db="EMBL/GenBank/DDBJ databases">
        <authorList>
            <person name="Dougan E. K."/>
            <person name="Rhodes N."/>
            <person name="Thang M."/>
            <person name="Chan C."/>
        </authorList>
    </citation>
    <scope>NUCLEOTIDE SEQUENCE</scope>
</reference>
<evidence type="ECO:0000256" key="5">
    <source>
        <dbReference type="SAM" id="MobiDB-lite"/>
    </source>
</evidence>
<feature type="compositionally biased region" description="Low complexity" evidence="5">
    <location>
        <begin position="37"/>
        <end position="52"/>
    </location>
</feature>
<feature type="transmembrane region" description="Helical" evidence="6">
    <location>
        <begin position="431"/>
        <end position="449"/>
    </location>
</feature>
<dbReference type="Gene3D" id="1.20.120.350">
    <property type="entry name" value="Voltage-gated potassium channels. Chain C"/>
    <property type="match status" value="1"/>
</dbReference>
<dbReference type="AlphaFoldDB" id="A0A812VJP0"/>
<keyword evidence="4 6" id="KW-0472">Membrane</keyword>
<protein>
    <submittedName>
        <fullName evidence="8">Cacna1g protein</fullName>
    </submittedName>
</protein>
<feature type="transmembrane region" description="Helical" evidence="6">
    <location>
        <begin position="470"/>
        <end position="492"/>
    </location>
</feature>
<dbReference type="InterPro" id="IPR005821">
    <property type="entry name" value="Ion_trans_dom"/>
</dbReference>
<dbReference type="InterPro" id="IPR027359">
    <property type="entry name" value="Volt_channel_dom_sf"/>
</dbReference>
<keyword evidence="3 6" id="KW-1133">Transmembrane helix</keyword>
<dbReference type="GO" id="GO:0001518">
    <property type="term" value="C:voltage-gated sodium channel complex"/>
    <property type="evidence" value="ECO:0007669"/>
    <property type="project" value="TreeGrafter"/>
</dbReference>
<evidence type="ECO:0000256" key="2">
    <source>
        <dbReference type="ARBA" id="ARBA00022692"/>
    </source>
</evidence>
<evidence type="ECO:0000256" key="4">
    <source>
        <dbReference type="ARBA" id="ARBA00023136"/>
    </source>
</evidence>
<dbReference type="Gene3D" id="1.10.287.70">
    <property type="match status" value="1"/>
</dbReference>
<feature type="region of interest" description="Disordered" evidence="5">
    <location>
        <begin position="155"/>
        <end position="196"/>
    </location>
</feature>
<dbReference type="EMBL" id="CAJNIZ010042749">
    <property type="protein sequence ID" value="CAE7636387.1"/>
    <property type="molecule type" value="Genomic_DNA"/>
</dbReference>
<evidence type="ECO:0000256" key="3">
    <source>
        <dbReference type="ARBA" id="ARBA00022989"/>
    </source>
</evidence>
<evidence type="ECO:0000256" key="1">
    <source>
        <dbReference type="ARBA" id="ARBA00004141"/>
    </source>
</evidence>
<evidence type="ECO:0000259" key="7">
    <source>
        <dbReference type="Pfam" id="PF00520"/>
    </source>
</evidence>
<name>A0A812VJP0_SYMPI</name>
<feature type="compositionally biased region" description="Basic and acidic residues" evidence="5">
    <location>
        <begin position="11"/>
        <end position="36"/>
    </location>
</feature>
<feature type="region of interest" description="Disordered" evidence="5">
    <location>
        <begin position="230"/>
        <end position="262"/>
    </location>
</feature>
<proteinExistence type="predicted"/>
<feature type="domain" description="Ion transport" evidence="7">
    <location>
        <begin position="333"/>
        <end position="579"/>
    </location>
</feature>
<dbReference type="InterPro" id="IPR043203">
    <property type="entry name" value="VGCC_Ca_Na"/>
</dbReference>
<dbReference type="Proteomes" id="UP000649617">
    <property type="component" value="Unassembled WGS sequence"/>
</dbReference>
<dbReference type="PROSITE" id="PS00018">
    <property type="entry name" value="EF_HAND_1"/>
    <property type="match status" value="1"/>
</dbReference>
<dbReference type="SUPFAM" id="SSF81324">
    <property type="entry name" value="Voltage-gated potassium channels"/>
    <property type="match status" value="1"/>
</dbReference>
<feature type="region of interest" description="Disordered" evidence="5">
    <location>
        <begin position="1"/>
        <end position="92"/>
    </location>
</feature>
<feature type="transmembrane region" description="Helical" evidence="6">
    <location>
        <begin position="368"/>
        <end position="389"/>
    </location>
</feature>
<organism evidence="8 9">
    <name type="scientific">Symbiodinium pilosum</name>
    <name type="common">Dinoflagellate</name>
    <dbReference type="NCBI Taxonomy" id="2952"/>
    <lineage>
        <taxon>Eukaryota</taxon>
        <taxon>Sar</taxon>
        <taxon>Alveolata</taxon>
        <taxon>Dinophyceae</taxon>
        <taxon>Suessiales</taxon>
        <taxon>Symbiodiniaceae</taxon>
        <taxon>Symbiodinium</taxon>
    </lineage>
</organism>
<comment type="subcellular location">
    <subcellularLocation>
        <location evidence="1">Membrane</location>
        <topology evidence="1">Multi-pass membrane protein</topology>
    </subcellularLocation>
</comment>
<dbReference type="GO" id="GO:0005248">
    <property type="term" value="F:voltage-gated sodium channel activity"/>
    <property type="evidence" value="ECO:0007669"/>
    <property type="project" value="TreeGrafter"/>
</dbReference>
<feature type="transmembrane region" description="Helical" evidence="6">
    <location>
        <begin position="551"/>
        <end position="572"/>
    </location>
</feature>
<dbReference type="PANTHER" id="PTHR10037:SF62">
    <property type="entry name" value="SODIUM CHANNEL PROTEIN 60E"/>
    <property type="match status" value="1"/>
</dbReference>
<comment type="caution">
    <text evidence="8">The sequence shown here is derived from an EMBL/GenBank/DDBJ whole genome shotgun (WGS) entry which is preliminary data.</text>
</comment>
<feature type="transmembrane region" description="Helical" evidence="6">
    <location>
        <begin position="401"/>
        <end position="425"/>
    </location>
</feature>
<dbReference type="PANTHER" id="PTHR10037">
    <property type="entry name" value="VOLTAGE-GATED CATION CHANNEL CALCIUM AND SODIUM"/>
    <property type="match status" value="1"/>
</dbReference>
<sequence length="735" mass="81514">MRGTKVPDASMRVKTEELLQDCIKEEPWKKPGKEPESGSGSALGFDSSSSDCSSDDADAETFTAPKPPADLGLSTDRVVLSRDPSKNSKNSVAEVDKMVEGLTSFRAALVTNQRLTLQMLDREMEKVKQLPSLVQAEAEAKSERRLKSKEVRVRLPGKLGPDAEDDFGGKGQLSKEAKSSLTPTPFAHLQTLDQKRKRRMSWIPKTGALPGTGTGSASTHDFEAQMAQLPNVPQTENPPSLPVKRSSNSRRSSKTEEEGSVESLVVAHLTKAEKAQAKREAEAFQEAGMLAQFNADLARSQVRKRAAEEFEMEKQNETLKSEGILPKIAKSSLLERTTMTVIFLNAIWLSIDIEFNDADIIVEAEPGFFVVENLFCAYFTVELLIRYLVYTRTWYAFKDPWFVFDLILVSLMIFETWIMALVYVFSNGGGGGIVGGTSVLRVARVLRVLRTARMARLVRFMPELMILIKGMMVACRSVFFTLVLLLLITYVFSVAFMQFSRGTTLAEKGGEFAFFDSIGRTVSSLILYCIFPDQEFFYTMVAQESWEMALLVVVFIFLGSLTVMNMLLGVLVEAIKTVSEIEREQMDVDFAKKALWELISKGAADEDGDNRISEQEFVNVLSKPEAVTALTSLGVDVDAALDYGKLLFEDGEPLTFPDFMRGILTLRGSNQTTVKDIVDLRKFTAEEFSQLHDVLRELCLFLMGQGSQPKDPDTKPSRSSSRTSAHGAARAEGAS</sequence>
<dbReference type="InterPro" id="IPR018247">
    <property type="entry name" value="EF_Hand_1_Ca_BS"/>
</dbReference>
<feature type="region of interest" description="Disordered" evidence="5">
    <location>
        <begin position="706"/>
        <end position="735"/>
    </location>
</feature>